<dbReference type="SUPFAM" id="SSF47473">
    <property type="entry name" value="EF-hand"/>
    <property type="match status" value="1"/>
</dbReference>
<reference evidence="2" key="1">
    <citation type="journal article" date="2010" name="Genome Biol.">
        <title>Genome sequence of the necrotrophic plant pathogen Pythium ultimum reveals original pathogenicity mechanisms and effector repertoire.</title>
        <authorList>
            <person name="Levesque C.A."/>
            <person name="Brouwer H."/>
            <person name="Cano L."/>
            <person name="Hamilton J.P."/>
            <person name="Holt C."/>
            <person name="Huitema E."/>
            <person name="Raffaele S."/>
            <person name="Robideau G.P."/>
            <person name="Thines M."/>
            <person name="Win J."/>
            <person name="Zerillo M.M."/>
            <person name="Beakes G.W."/>
            <person name="Boore J.L."/>
            <person name="Busam D."/>
            <person name="Dumas B."/>
            <person name="Ferriera S."/>
            <person name="Fuerstenberg S.I."/>
            <person name="Gachon C.M."/>
            <person name="Gaulin E."/>
            <person name="Govers F."/>
            <person name="Grenville-Briggs L."/>
            <person name="Horner N."/>
            <person name="Hostetler J."/>
            <person name="Jiang R.H."/>
            <person name="Johnson J."/>
            <person name="Krajaejun T."/>
            <person name="Lin H."/>
            <person name="Meijer H.J."/>
            <person name="Moore B."/>
            <person name="Morris P."/>
            <person name="Phuntmart V."/>
            <person name="Puiu D."/>
            <person name="Shetty J."/>
            <person name="Stajich J.E."/>
            <person name="Tripathy S."/>
            <person name="Wawra S."/>
            <person name="van West P."/>
            <person name="Whitty B.R."/>
            <person name="Coutinho P.M."/>
            <person name="Henrissat B."/>
            <person name="Martin F."/>
            <person name="Thomas P.D."/>
            <person name="Tyler B.M."/>
            <person name="De Vries R.P."/>
            <person name="Kamoun S."/>
            <person name="Yandell M."/>
            <person name="Tisserat N."/>
            <person name="Buell C.R."/>
        </authorList>
    </citation>
    <scope>NUCLEOTIDE SEQUENCE</scope>
    <source>
        <strain evidence="2">DAOM:BR144</strain>
    </source>
</reference>
<organism evidence="1 2">
    <name type="scientific">Globisporangium ultimum (strain ATCC 200006 / CBS 805.95 / DAOM BR144)</name>
    <name type="common">Pythium ultimum</name>
    <dbReference type="NCBI Taxonomy" id="431595"/>
    <lineage>
        <taxon>Eukaryota</taxon>
        <taxon>Sar</taxon>
        <taxon>Stramenopiles</taxon>
        <taxon>Oomycota</taxon>
        <taxon>Peronosporomycetes</taxon>
        <taxon>Pythiales</taxon>
        <taxon>Pythiaceae</taxon>
        <taxon>Globisporangium</taxon>
    </lineage>
</organism>
<evidence type="ECO:0000313" key="1">
    <source>
        <dbReference type="EnsemblProtists" id="PYU1_T013596"/>
    </source>
</evidence>
<dbReference type="InterPro" id="IPR011992">
    <property type="entry name" value="EF-hand-dom_pair"/>
</dbReference>
<reference evidence="1" key="3">
    <citation type="submission" date="2015-02" db="UniProtKB">
        <authorList>
            <consortium name="EnsemblProtists"/>
        </authorList>
    </citation>
    <scope>IDENTIFICATION</scope>
    <source>
        <strain evidence="1">DAOM BR144</strain>
    </source>
</reference>
<sequence>MNPTLRKQFVYYAMTTNVTNLDSMTRSSFIKFVRDCEIDSLPAFSLTEADLVNIFAKACGASKSMTFYQWLAACQILFQRVFPLQTVVDEQLEALVNKHVIPKARCIQAQNLAPDVSLLHVMKLLREHIWQFKQIFSHFGIQSLVEELIADSCFH</sequence>
<keyword evidence="2" id="KW-1185">Reference proteome</keyword>
<dbReference type="Proteomes" id="UP000019132">
    <property type="component" value="Unassembled WGS sequence"/>
</dbReference>
<dbReference type="EnsemblProtists" id="PYU1_T013596">
    <property type="protein sequence ID" value="PYU1_T013596"/>
    <property type="gene ID" value="PYU1_G013567"/>
</dbReference>
<evidence type="ECO:0000313" key="2">
    <source>
        <dbReference type="Proteomes" id="UP000019132"/>
    </source>
</evidence>
<accession>K3X8P7</accession>
<name>K3X8P7_GLOUD</name>
<dbReference type="AlphaFoldDB" id="K3X8P7"/>
<dbReference type="HOGENOM" id="CLU_1699073_0_0_1"/>
<dbReference type="InParanoid" id="K3X8P7"/>
<proteinExistence type="predicted"/>
<dbReference type="VEuPathDB" id="FungiDB:PYU1_G013567"/>
<reference evidence="2" key="2">
    <citation type="submission" date="2010-04" db="EMBL/GenBank/DDBJ databases">
        <authorList>
            <person name="Buell R."/>
            <person name="Hamilton J."/>
            <person name="Hostetler J."/>
        </authorList>
    </citation>
    <scope>NUCLEOTIDE SEQUENCE [LARGE SCALE GENOMIC DNA]</scope>
    <source>
        <strain evidence="2">DAOM:BR144</strain>
    </source>
</reference>
<dbReference type="STRING" id="431595.K3X8P7"/>
<dbReference type="EMBL" id="GL376597">
    <property type="status" value="NOT_ANNOTATED_CDS"/>
    <property type="molecule type" value="Genomic_DNA"/>
</dbReference>
<dbReference type="Gene3D" id="1.10.238.10">
    <property type="entry name" value="EF-hand"/>
    <property type="match status" value="1"/>
</dbReference>
<dbReference type="eggNOG" id="ENOG502RYQU">
    <property type="taxonomic scope" value="Eukaryota"/>
</dbReference>
<protein>
    <submittedName>
        <fullName evidence="1">Uncharacterized protein</fullName>
    </submittedName>
</protein>